<dbReference type="PANTHER" id="PTHR46577:SF1">
    <property type="entry name" value="HTH-TYPE TRANSCRIPTIONAL REGULATORY PROTEIN GABR"/>
    <property type="match status" value="1"/>
</dbReference>
<dbReference type="Pfam" id="PF00392">
    <property type="entry name" value="GntR"/>
    <property type="match status" value="1"/>
</dbReference>
<dbReference type="GO" id="GO:0003677">
    <property type="term" value="F:DNA binding"/>
    <property type="evidence" value="ECO:0007669"/>
    <property type="project" value="UniProtKB-KW"/>
</dbReference>
<reference evidence="8 9" key="1">
    <citation type="submission" date="2020-02" db="EMBL/GenBank/DDBJ databases">
        <authorList>
            <person name="Li X.-J."/>
            <person name="Feng X.-M."/>
        </authorList>
    </citation>
    <scope>NUCLEOTIDE SEQUENCE [LARGE SCALE GENOMIC DNA]</scope>
    <source>
        <strain evidence="8 9">CGMCC 4.7225</strain>
    </source>
</reference>
<keyword evidence="4" id="KW-0238">DNA-binding</keyword>
<comment type="caution">
    <text evidence="8">The sequence shown here is derived from an EMBL/GenBank/DDBJ whole genome shotgun (WGS) entry which is preliminary data.</text>
</comment>
<dbReference type="Gene3D" id="1.10.10.10">
    <property type="entry name" value="Winged helix-like DNA-binding domain superfamily/Winged helix DNA-binding domain"/>
    <property type="match status" value="1"/>
</dbReference>
<keyword evidence="9" id="KW-1185">Reference proteome</keyword>
<name>A0A6N9YFM2_9ACTN</name>
<dbReference type="InterPro" id="IPR004839">
    <property type="entry name" value="Aminotransferase_I/II_large"/>
</dbReference>
<dbReference type="AlphaFoldDB" id="A0A6N9YFM2"/>
<evidence type="ECO:0000256" key="1">
    <source>
        <dbReference type="ARBA" id="ARBA00005384"/>
    </source>
</evidence>
<dbReference type="SMART" id="SM00345">
    <property type="entry name" value="HTH_GNTR"/>
    <property type="match status" value="1"/>
</dbReference>
<evidence type="ECO:0000256" key="3">
    <source>
        <dbReference type="ARBA" id="ARBA00023015"/>
    </source>
</evidence>
<dbReference type="PROSITE" id="PS50949">
    <property type="entry name" value="HTH_GNTR"/>
    <property type="match status" value="1"/>
</dbReference>
<dbReference type="EMBL" id="JAAGOB010000001">
    <property type="protein sequence ID" value="NED93774.1"/>
    <property type="molecule type" value="Genomic_DNA"/>
</dbReference>
<protein>
    <submittedName>
        <fullName evidence="8">Aminotransferase class I/II-fold pyridoxal phosphate-dependent enzyme</fullName>
    </submittedName>
</protein>
<accession>A0A6N9YFM2</accession>
<dbReference type="InterPro" id="IPR015421">
    <property type="entry name" value="PyrdxlP-dep_Trfase_major"/>
</dbReference>
<dbReference type="InterPro" id="IPR015424">
    <property type="entry name" value="PyrdxlP-dep_Trfase"/>
</dbReference>
<feature type="domain" description="HTH gntR-type" evidence="7">
    <location>
        <begin position="9"/>
        <end position="77"/>
    </location>
</feature>
<dbReference type="Proteomes" id="UP000469185">
    <property type="component" value="Unassembled WGS sequence"/>
</dbReference>
<feature type="region of interest" description="Disordered" evidence="6">
    <location>
        <begin position="78"/>
        <end position="106"/>
    </location>
</feature>
<dbReference type="InterPro" id="IPR051446">
    <property type="entry name" value="HTH_trans_reg/aminotransferase"/>
</dbReference>
<evidence type="ECO:0000256" key="2">
    <source>
        <dbReference type="ARBA" id="ARBA00022898"/>
    </source>
</evidence>
<sequence>MMANTSITGRTSREIADSLEAAVESGSLRPHDPVPSVRGLATRLGVSPSTVAAAYRDLRVRGIVVSMEGRDTRVAARPPVWTAPSSPATGGAMSAVGARDVSDGNPDRDLLPDLRAAIGRIDTSPCVYGAATVNPALAEIAHEQFADLREQLGSEIGQVAVVGGAMDGVERVLTSCTRPGDRVIVEDPGHAGILDLARAMGLESVGVGIDDDGPVPDDVRRALQTRPAAFVVTPRAQNPAGSALSAERAAVLREILAGRKEMTVVENDHASLTAGAAYVSLSVGRTNWAVVRSMSKHLGPDLRLGFLTGDRRTVGRVAGRHLLGAGWVSNLLQQLVVELWRDESMHASVRRAERRYRERREALLLRLAEHGITAHGRSGLNVMVPVPHEAPVIQQMQARGWALRAGDVHRLHSPPFVRITTATLDPAESERLATDLAAVLAPTSSSHLT</sequence>
<keyword evidence="2" id="KW-0663">Pyridoxal phosphate</keyword>
<dbReference type="RefSeq" id="WP_163815024.1">
    <property type="nucleotide sequence ID" value="NZ_JAAGOB010000001.1"/>
</dbReference>
<dbReference type="InterPro" id="IPR036388">
    <property type="entry name" value="WH-like_DNA-bd_sf"/>
</dbReference>
<dbReference type="CDD" id="cd07377">
    <property type="entry name" value="WHTH_GntR"/>
    <property type="match status" value="1"/>
</dbReference>
<dbReference type="Pfam" id="PF00155">
    <property type="entry name" value="Aminotran_1_2"/>
    <property type="match status" value="1"/>
</dbReference>
<dbReference type="SUPFAM" id="SSF53383">
    <property type="entry name" value="PLP-dependent transferases"/>
    <property type="match status" value="1"/>
</dbReference>
<gene>
    <name evidence="8" type="ORF">G1H11_00405</name>
</gene>
<comment type="similarity">
    <text evidence="1">In the C-terminal section; belongs to the class-I pyridoxal-phosphate-dependent aminotransferase family.</text>
</comment>
<proteinExistence type="inferred from homology"/>
<dbReference type="GO" id="GO:0008483">
    <property type="term" value="F:transaminase activity"/>
    <property type="evidence" value="ECO:0007669"/>
    <property type="project" value="UniProtKB-KW"/>
</dbReference>
<evidence type="ECO:0000313" key="9">
    <source>
        <dbReference type="Proteomes" id="UP000469185"/>
    </source>
</evidence>
<evidence type="ECO:0000259" key="7">
    <source>
        <dbReference type="PROSITE" id="PS50949"/>
    </source>
</evidence>
<keyword evidence="5" id="KW-0804">Transcription</keyword>
<dbReference type="GO" id="GO:0003700">
    <property type="term" value="F:DNA-binding transcription factor activity"/>
    <property type="evidence" value="ECO:0007669"/>
    <property type="project" value="InterPro"/>
</dbReference>
<evidence type="ECO:0000256" key="5">
    <source>
        <dbReference type="ARBA" id="ARBA00023163"/>
    </source>
</evidence>
<keyword evidence="8" id="KW-0032">Aminotransferase</keyword>
<keyword evidence="3" id="KW-0805">Transcription regulation</keyword>
<evidence type="ECO:0000313" key="8">
    <source>
        <dbReference type="EMBL" id="NED93774.1"/>
    </source>
</evidence>
<evidence type="ECO:0000256" key="4">
    <source>
        <dbReference type="ARBA" id="ARBA00023125"/>
    </source>
</evidence>
<dbReference type="SUPFAM" id="SSF46785">
    <property type="entry name" value="Winged helix' DNA-binding domain"/>
    <property type="match status" value="1"/>
</dbReference>
<dbReference type="InterPro" id="IPR000524">
    <property type="entry name" value="Tscrpt_reg_HTH_GntR"/>
</dbReference>
<dbReference type="PANTHER" id="PTHR46577">
    <property type="entry name" value="HTH-TYPE TRANSCRIPTIONAL REGULATORY PROTEIN GABR"/>
    <property type="match status" value="1"/>
</dbReference>
<keyword evidence="8" id="KW-0808">Transferase</keyword>
<dbReference type="GO" id="GO:0030170">
    <property type="term" value="F:pyridoxal phosphate binding"/>
    <property type="evidence" value="ECO:0007669"/>
    <property type="project" value="InterPro"/>
</dbReference>
<organism evidence="8 9">
    <name type="scientific">Phytoactinopolyspora alkaliphila</name>
    <dbReference type="NCBI Taxonomy" id="1783498"/>
    <lineage>
        <taxon>Bacteria</taxon>
        <taxon>Bacillati</taxon>
        <taxon>Actinomycetota</taxon>
        <taxon>Actinomycetes</taxon>
        <taxon>Jiangellales</taxon>
        <taxon>Jiangellaceae</taxon>
        <taxon>Phytoactinopolyspora</taxon>
    </lineage>
</organism>
<dbReference type="Gene3D" id="3.40.640.10">
    <property type="entry name" value="Type I PLP-dependent aspartate aminotransferase-like (Major domain)"/>
    <property type="match status" value="1"/>
</dbReference>
<evidence type="ECO:0000256" key="6">
    <source>
        <dbReference type="SAM" id="MobiDB-lite"/>
    </source>
</evidence>
<dbReference type="InterPro" id="IPR036390">
    <property type="entry name" value="WH_DNA-bd_sf"/>
</dbReference>
<dbReference type="CDD" id="cd00609">
    <property type="entry name" value="AAT_like"/>
    <property type="match status" value="1"/>
</dbReference>